<protein>
    <submittedName>
        <fullName evidence="5">Hsp20/alpha crystallin family protein</fullName>
    </submittedName>
</protein>
<dbReference type="Proteomes" id="UP001597034">
    <property type="component" value="Unassembled WGS sequence"/>
</dbReference>
<dbReference type="PANTHER" id="PTHR46733">
    <property type="entry name" value="26.5 KDA HEAT SHOCK PROTEIN, MITOCHONDRIAL"/>
    <property type="match status" value="1"/>
</dbReference>
<proteinExistence type="inferred from homology"/>
<dbReference type="RefSeq" id="WP_256399510.1">
    <property type="nucleotide sequence ID" value="NZ_JANHJR010000002.1"/>
</dbReference>
<dbReference type="AlphaFoldDB" id="A0ABD6DEJ1"/>
<gene>
    <name evidence="5" type="ORF">ACFSBL_00875</name>
</gene>
<comment type="similarity">
    <text evidence="2 3">Belongs to the small heat shock protein (HSP20) family.</text>
</comment>
<dbReference type="PANTHER" id="PTHR46733:SF4">
    <property type="entry name" value="HEAT SHOCK PROTEIN 21, CHLOROPLASTIC"/>
    <property type="match status" value="1"/>
</dbReference>
<dbReference type="Gene3D" id="2.60.40.790">
    <property type="match status" value="1"/>
</dbReference>
<feature type="domain" description="SHSP" evidence="4">
    <location>
        <begin position="44"/>
        <end position="151"/>
    </location>
</feature>
<dbReference type="Pfam" id="PF00011">
    <property type="entry name" value="HSP20"/>
    <property type="match status" value="1"/>
</dbReference>
<evidence type="ECO:0000313" key="6">
    <source>
        <dbReference type="Proteomes" id="UP001597034"/>
    </source>
</evidence>
<dbReference type="EMBL" id="JBHUDO010000001">
    <property type="protein sequence ID" value="MFD1644230.1"/>
    <property type="molecule type" value="Genomic_DNA"/>
</dbReference>
<comment type="caution">
    <text evidence="5">The sequence shown here is derived from an EMBL/GenBank/DDBJ whole genome shotgun (WGS) entry which is preliminary data.</text>
</comment>
<sequence>MAFRTFDDMDSMFDQMDQMFDEMRTNWMDMTPRGMTPQLESDSDVTTYGDAATSLSERDGNYVFVMDLPGFEREDIELTFRDGSLHIDAVTEIDHDSEFVSMHQSRRSSERVRIPGDVVAEEIEATYRNGVLEVHLPMLEDEDDHHISIQD</sequence>
<evidence type="ECO:0000256" key="2">
    <source>
        <dbReference type="PROSITE-ProRule" id="PRU00285"/>
    </source>
</evidence>
<evidence type="ECO:0000256" key="1">
    <source>
        <dbReference type="ARBA" id="ARBA00023016"/>
    </source>
</evidence>
<evidence type="ECO:0000256" key="3">
    <source>
        <dbReference type="RuleBase" id="RU003616"/>
    </source>
</evidence>
<evidence type="ECO:0000313" key="5">
    <source>
        <dbReference type="EMBL" id="MFD1644230.1"/>
    </source>
</evidence>
<dbReference type="InterPro" id="IPR002068">
    <property type="entry name" value="A-crystallin/Hsp20_dom"/>
</dbReference>
<reference evidence="5 6" key="1">
    <citation type="journal article" date="2019" name="Int. J. Syst. Evol. Microbiol.">
        <title>The Global Catalogue of Microorganisms (GCM) 10K type strain sequencing project: providing services to taxonomists for standard genome sequencing and annotation.</title>
        <authorList>
            <consortium name="The Broad Institute Genomics Platform"/>
            <consortium name="The Broad Institute Genome Sequencing Center for Infectious Disease"/>
            <person name="Wu L."/>
            <person name="Ma J."/>
        </authorList>
    </citation>
    <scope>NUCLEOTIDE SEQUENCE [LARGE SCALE GENOMIC DNA]</scope>
    <source>
        <strain evidence="5 6">CGMCC 1.10390</strain>
    </source>
</reference>
<dbReference type="SUPFAM" id="SSF49764">
    <property type="entry name" value="HSP20-like chaperones"/>
    <property type="match status" value="1"/>
</dbReference>
<name>A0ABD6DEJ1_9EURY</name>
<keyword evidence="1" id="KW-0346">Stress response</keyword>
<accession>A0ABD6DEJ1</accession>
<dbReference type="InterPro" id="IPR008978">
    <property type="entry name" value="HSP20-like_chaperone"/>
</dbReference>
<evidence type="ECO:0000259" key="4">
    <source>
        <dbReference type="PROSITE" id="PS01031"/>
    </source>
</evidence>
<dbReference type="CDD" id="cd06464">
    <property type="entry name" value="ACD_sHsps-like"/>
    <property type="match status" value="1"/>
</dbReference>
<organism evidence="5 6">
    <name type="scientific">Haloarchaeobius litoreus</name>
    <dbReference type="NCBI Taxonomy" id="755306"/>
    <lineage>
        <taxon>Archaea</taxon>
        <taxon>Methanobacteriati</taxon>
        <taxon>Methanobacteriota</taxon>
        <taxon>Stenosarchaea group</taxon>
        <taxon>Halobacteria</taxon>
        <taxon>Halobacteriales</taxon>
        <taxon>Halorubellaceae</taxon>
        <taxon>Haloarchaeobius</taxon>
    </lineage>
</organism>
<dbReference type="InterPro" id="IPR044587">
    <property type="entry name" value="HSP21-like"/>
</dbReference>
<dbReference type="PROSITE" id="PS01031">
    <property type="entry name" value="SHSP"/>
    <property type="match status" value="1"/>
</dbReference>
<keyword evidence="6" id="KW-1185">Reference proteome</keyword>